<proteinExistence type="predicted"/>
<protein>
    <recommendedName>
        <fullName evidence="1">DUF3502 domain-containing protein</fullName>
    </recommendedName>
</protein>
<dbReference type="InterPro" id="IPR022627">
    <property type="entry name" value="DUF3502"/>
</dbReference>
<sequence>MEVHAFNESAPWQSTLGFAFDDSAVAAENKALNALRSRYAYGLETGQLSPDVYLDRMLQEMSQAGEERVRAEMQAQFDLWMKEKAP</sequence>
<dbReference type="Pfam" id="PF12010">
    <property type="entry name" value="DUF3502"/>
    <property type="match status" value="1"/>
</dbReference>
<dbReference type="EMBL" id="VSSQ01090612">
    <property type="protein sequence ID" value="MPN36465.1"/>
    <property type="molecule type" value="Genomic_DNA"/>
</dbReference>
<feature type="domain" description="DUF3502" evidence="1">
    <location>
        <begin position="15"/>
        <end position="82"/>
    </location>
</feature>
<evidence type="ECO:0000259" key="1">
    <source>
        <dbReference type="Pfam" id="PF12010"/>
    </source>
</evidence>
<evidence type="ECO:0000313" key="2">
    <source>
        <dbReference type="EMBL" id="MPN36465.1"/>
    </source>
</evidence>
<comment type="caution">
    <text evidence="2">The sequence shown here is derived from an EMBL/GenBank/DDBJ whole genome shotgun (WGS) entry which is preliminary data.</text>
</comment>
<reference evidence="2" key="1">
    <citation type="submission" date="2019-08" db="EMBL/GenBank/DDBJ databases">
        <authorList>
            <person name="Kucharzyk K."/>
            <person name="Murdoch R.W."/>
            <person name="Higgins S."/>
            <person name="Loffler F."/>
        </authorList>
    </citation>
    <scope>NUCLEOTIDE SEQUENCE</scope>
</reference>
<dbReference type="AlphaFoldDB" id="A0A645HBR6"/>
<accession>A0A645HBR6</accession>
<dbReference type="SUPFAM" id="SSF53850">
    <property type="entry name" value="Periplasmic binding protein-like II"/>
    <property type="match status" value="1"/>
</dbReference>
<name>A0A645HBR6_9ZZZZ</name>
<gene>
    <name evidence="2" type="ORF">SDC9_183974</name>
</gene>
<organism evidence="2">
    <name type="scientific">bioreactor metagenome</name>
    <dbReference type="NCBI Taxonomy" id="1076179"/>
    <lineage>
        <taxon>unclassified sequences</taxon>
        <taxon>metagenomes</taxon>
        <taxon>ecological metagenomes</taxon>
    </lineage>
</organism>